<evidence type="ECO:0000256" key="2">
    <source>
        <dbReference type="SAM" id="Phobius"/>
    </source>
</evidence>
<dbReference type="OMA" id="ILMAWAI"/>
<dbReference type="EMBL" id="CDMC01000003">
    <property type="protein sequence ID" value="CEL02475.1"/>
    <property type="molecule type" value="Genomic_DNA"/>
</dbReference>
<keyword evidence="2" id="KW-0472">Membrane</keyword>
<feature type="compositionally biased region" description="Polar residues" evidence="1">
    <location>
        <begin position="8"/>
        <end position="20"/>
    </location>
</feature>
<dbReference type="Proteomes" id="UP000054771">
    <property type="component" value="Unassembled WGS sequence"/>
</dbReference>
<feature type="region of interest" description="Disordered" evidence="1">
    <location>
        <begin position="1"/>
        <end position="26"/>
    </location>
</feature>
<organism evidence="3 4">
    <name type="scientific">Aspergillus calidoustus</name>
    <dbReference type="NCBI Taxonomy" id="454130"/>
    <lineage>
        <taxon>Eukaryota</taxon>
        <taxon>Fungi</taxon>
        <taxon>Dikarya</taxon>
        <taxon>Ascomycota</taxon>
        <taxon>Pezizomycotina</taxon>
        <taxon>Eurotiomycetes</taxon>
        <taxon>Eurotiomycetidae</taxon>
        <taxon>Eurotiales</taxon>
        <taxon>Aspergillaceae</taxon>
        <taxon>Aspergillus</taxon>
        <taxon>Aspergillus subgen. Nidulantes</taxon>
    </lineage>
</organism>
<evidence type="ECO:0000313" key="4">
    <source>
        <dbReference type="Proteomes" id="UP000054771"/>
    </source>
</evidence>
<proteinExistence type="predicted"/>
<keyword evidence="2" id="KW-0812">Transmembrane</keyword>
<evidence type="ECO:0000313" key="3">
    <source>
        <dbReference type="EMBL" id="CEL02475.1"/>
    </source>
</evidence>
<feature type="transmembrane region" description="Helical" evidence="2">
    <location>
        <begin position="163"/>
        <end position="184"/>
    </location>
</feature>
<gene>
    <name evidence="3" type="ORF">ASPCAL03645</name>
</gene>
<reference evidence="4" key="1">
    <citation type="journal article" date="2016" name="Genome Announc.">
        <title>Draft genome sequences of fungus Aspergillus calidoustus.</title>
        <authorList>
            <person name="Horn F."/>
            <person name="Linde J."/>
            <person name="Mattern D.J."/>
            <person name="Walther G."/>
            <person name="Guthke R."/>
            <person name="Scherlach K."/>
            <person name="Martin K."/>
            <person name="Brakhage A.A."/>
            <person name="Petzke L."/>
            <person name="Valiante V."/>
        </authorList>
    </citation>
    <scope>NUCLEOTIDE SEQUENCE [LARGE SCALE GENOMIC DNA]</scope>
    <source>
        <strain evidence="4">SF006504</strain>
    </source>
</reference>
<protein>
    <submittedName>
        <fullName evidence="3">Uncharacterized protein</fullName>
    </submittedName>
</protein>
<accession>A0A0U5FSU5</accession>
<sequence length="233" mass="25640">MMRRSDLSRVSYSQTSSPPKQSYLPLNISTSEAKSWSSKGLGEMASARLRKAFRYPDDSGDDDAREELDEEEQERVIKHLQQQNDKRNSEYTLIFSAIPLLSTIVFLPSLSSSASLGVATRFTSLLGIASLVATAYTMKYIPPMHPDPKGKRPIRNPDLSAHIRQYLIPANSAVCALLGLAYLFSSGTSAPVMQPTAYLVPAALLSIILLVRQVMVSVDLAPLGELRYEYKGA</sequence>
<name>A0A0U5FSU5_ASPCI</name>
<keyword evidence="4" id="KW-1185">Reference proteome</keyword>
<keyword evidence="2" id="KW-1133">Transmembrane helix</keyword>
<feature type="transmembrane region" description="Helical" evidence="2">
    <location>
        <begin position="196"/>
        <end position="221"/>
    </location>
</feature>
<feature type="transmembrane region" description="Helical" evidence="2">
    <location>
        <begin position="122"/>
        <end position="142"/>
    </location>
</feature>
<dbReference type="OrthoDB" id="3358048at2759"/>
<evidence type="ECO:0000256" key="1">
    <source>
        <dbReference type="SAM" id="MobiDB-lite"/>
    </source>
</evidence>
<dbReference type="AlphaFoldDB" id="A0A0U5FSU5"/>
<feature type="transmembrane region" description="Helical" evidence="2">
    <location>
        <begin position="91"/>
        <end position="110"/>
    </location>
</feature>